<proteinExistence type="inferred from homology"/>
<feature type="domain" description="O-acyltransferase WSD1-like N-terminal" evidence="10">
    <location>
        <begin position="24"/>
        <end position="168"/>
    </location>
</feature>
<accession>A0A9W7EZH9</accession>
<evidence type="ECO:0000256" key="8">
    <source>
        <dbReference type="SAM" id="MobiDB-lite"/>
    </source>
</evidence>
<evidence type="ECO:0000256" key="5">
    <source>
        <dbReference type="ARBA" id="ARBA00024360"/>
    </source>
</evidence>
<comment type="catalytic activity">
    <reaction evidence="7">
        <text>an acyl-CoA + a 1,2-diacyl-sn-glycerol = a triacyl-sn-glycerol + CoA</text>
        <dbReference type="Rhea" id="RHEA:10868"/>
        <dbReference type="ChEBI" id="CHEBI:17815"/>
        <dbReference type="ChEBI" id="CHEBI:57287"/>
        <dbReference type="ChEBI" id="CHEBI:58342"/>
        <dbReference type="ChEBI" id="CHEBI:64615"/>
        <dbReference type="EC" id="2.3.1.20"/>
    </reaction>
</comment>
<dbReference type="Pfam" id="PF06974">
    <property type="entry name" value="WS_DGAT_C"/>
    <property type="match status" value="1"/>
</dbReference>
<dbReference type="Pfam" id="PF03007">
    <property type="entry name" value="WS_DGAT_cat"/>
    <property type="match status" value="1"/>
</dbReference>
<keyword evidence="9" id="KW-0472">Membrane</keyword>
<keyword evidence="13" id="KW-1185">Reference proteome</keyword>
<evidence type="ECO:0000256" key="4">
    <source>
        <dbReference type="ARBA" id="ARBA00023315"/>
    </source>
</evidence>
<dbReference type="SUPFAM" id="SSF52777">
    <property type="entry name" value="CoA-dependent acyltransferases"/>
    <property type="match status" value="1"/>
</dbReference>
<dbReference type="EMBL" id="BRXX01000201">
    <property type="protein sequence ID" value="GMH97503.1"/>
    <property type="molecule type" value="Genomic_DNA"/>
</dbReference>
<dbReference type="InterPro" id="IPR004255">
    <property type="entry name" value="O-acyltransferase_WSD1_N"/>
</dbReference>
<dbReference type="AlphaFoldDB" id="A0A9W7EZH9"/>
<feature type="compositionally biased region" description="Basic and acidic residues" evidence="8">
    <location>
        <begin position="212"/>
        <end position="224"/>
    </location>
</feature>
<dbReference type="InterPro" id="IPR045034">
    <property type="entry name" value="O-acyltransferase_WSD1-like"/>
</dbReference>
<keyword evidence="9" id="KW-0812">Transmembrane</keyword>
<evidence type="ECO:0000259" key="11">
    <source>
        <dbReference type="Pfam" id="PF06974"/>
    </source>
</evidence>
<dbReference type="GO" id="GO:0005886">
    <property type="term" value="C:plasma membrane"/>
    <property type="evidence" value="ECO:0007669"/>
    <property type="project" value="TreeGrafter"/>
</dbReference>
<comment type="similarity">
    <text evidence="5">In the N-terminal section; belongs to the long-chain O-acyltransferase family.</text>
</comment>
<feature type="region of interest" description="Disordered" evidence="8">
    <location>
        <begin position="181"/>
        <end position="305"/>
    </location>
</feature>
<feature type="region of interest" description="Disordered" evidence="8">
    <location>
        <begin position="661"/>
        <end position="689"/>
    </location>
</feature>
<dbReference type="InterPro" id="IPR009721">
    <property type="entry name" value="O-acyltransferase_WSD1_C"/>
</dbReference>
<dbReference type="PANTHER" id="PTHR31650">
    <property type="entry name" value="O-ACYLTRANSFERASE (WSD1-LIKE) FAMILY PROTEIN"/>
    <property type="match status" value="1"/>
</dbReference>
<evidence type="ECO:0000256" key="9">
    <source>
        <dbReference type="SAM" id="Phobius"/>
    </source>
</evidence>
<evidence type="ECO:0000259" key="10">
    <source>
        <dbReference type="Pfam" id="PF03007"/>
    </source>
</evidence>
<dbReference type="InterPro" id="IPR023213">
    <property type="entry name" value="CAT-like_dom_sf"/>
</dbReference>
<feature type="compositionally biased region" description="Polar residues" evidence="8">
    <location>
        <begin position="268"/>
        <end position="287"/>
    </location>
</feature>
<evidence type="ECO:0000256" key="1">
    <source>
        <dbReference type="ARBA" id="ARBA00004771"/>
    </source>
</evidence>
<evidence type="ECO:0000256" key="7">
    <source>
        <dbReference type="ARBA" id="ARBA00048109"/>
    </source>
</evidence>
<dbReference type="GO" id="GO:0004144">
    <property type="term" value="F:diacylglycerol O-acyltransferase activity"/>
    <property type="evidence" value="ECO:0007669"/>
    <property type="project" value="UniProtKB-EC"/>
</dbReference>
<sequence>MQSLSQFSHSSAVSPSINQTLLPLRPFDSLMVKTTQPSTPMVIVAAISLETGASLEKLTQNARTMVSVFERLRCRIVDNRWVEAADFKVPDHLNEITVTPPETLTSVLGMYASEMLPEDRPMWHMTLVHDILADRDILVFRSHHAIGDGLSLVQMMNWIFDIENKDHMESLNDSIDIESGLITPNDSNRAKVHPLTGNDRRPSLNSVISDGGKTESSDMDKKTDNNTAITETHTDEQARDSLSVKSGNSIGTVERRESRGSVGGKSVFANTPASNVAQSATQSQNASDGGGSVHEPLSKQTFDVDKNGQFIQKDSSVDNKKKKKKKKKMNACMFVFRIIYLVLLSPIRLLAIILMPSDPPNMLKCKKGQKVSINKRVAMSEPIDLDRIKQVGRAINGTVNDVVVATTALAVRNFMLDTYDGDESKLPSYIRCILPISLRQPVAKNIELDNRISAVFLTLPLREQNPKKMLTSIKRQMDRLKSFPDAFIVYALIALLVNWIPSRLFIKVQTWFYSKNTILLSNVPGRKQDGHFAGSKVTDMCFWVPLIGNGAVGLSIYSYIDHVVFSCLSDPEVLDNPSQICYEYVKAFDQLELMVLGRNSPNLTPAEVQKKTQATLNVTMAEEKMIRASKIVEQSVDVARGVAKAKAAKRLSKAKMARQASTIAAVKGQPQNQKEEQGPELVPMGREGD</sequence>
<reference evidence="13" key="1">
    <citation type="journal article" date="2023" name="Commun. Biol.">
        <title>Genome analysis of Parmales, the sister group of diatoms, reveals the evolutionary specialization of diatoms from phago-mixotrophs to photoautotrophs.</title>
        <authorList>
            <person name="Ban H."/>
            <person name="Sato S."/>
            <person name="Yoshikawa S."/>
            <person name="Yamada K."/>
            <person name="Nakamura Y."/>
            <person name="Ichinomiya M."/>
            <person name="Sato N."/>
            <person name="Blanc-Mathieu R."/>
            <person name="Endo H."/>
            <person name="Kuwata A."/>
            <person name="Ogata H."/>
        </authorList>
    </citation>
    <scope>NUCLEOTIDE SEQUENCE [LARGE SCALE GENOMIC DNA]</scope>
    <source>
        <strain evidence="13">NIES 3699</strain>
    </source>
</reference>
<comment type="catalytic activity">
    <reaction evidence="6">
        <text>a long chain fatty alcohol + a fatty acyl-CoA = a long-chain alcohol wax ester + CoA</text>
        <dbReference type="Rhea" id="RHEA:38443"/>
        <dbReference type="ChEBI" id="CHEBI:17135"/>
        <dbReference type="ChEBI" id="CHEBI:57287"/>
        <dbReference type="ChEBI" id="CHEBI:77636"/>
        <dbReference type="ChEBI" id="CHEBI:235323"/>
        <dbReference type="EC" id="2.3.1.75"/>
    </reaction>
</comment>
<evidence type="ECO:0000313" key="12">
    <source>
        <dbReference type="EMBL" id="GMH97503.1"/>
    </source>
</evidence>
<dbReference type="PANTHER" id="PTHR31650:SF1">
    <property type="entry name" value="WAX ESTER SYNTHASE_DIACYLGLYCEROL ACYLTRANSFERASE 4-RELATED"/>
    <property type="match status" value="1"/>
</dbReference>
<dbReference type="GO" id="GO:0019432">
    <property type="term" value="P:triglyceride biosynthetic process"/>
    <property type="evidence" value="ECO:0007669"/>
    <property type="project" value="TreeGrafter"/>
</dbReference>
<feature type="transmembrane region" description="Helical" evidence="9">
    <location>
        <begin position="331"/>
        <end position="354"/>
    </location>
</feature>
<comment type="pathway">
    <text evidence="1">Glycerolipid metabolism; triacylglycerol biosynthesis.</text>
</comment>
<evidence type="ECO:0000256" key="3">
    <source>
        <dbReference type="ARBA" id="ARBA00022679"/>
    </source>
</evidence>
<feature type="transmembrane region" description="Helical" evidence="9">
    <location>
        <begin position="487"/>
        <end position="506"/>
    </location>
</feature>
<dbReference type="Gene3D" id="3.30.559.10">
    <property type="entry name" value="Chloramphenicol acetyltransferase-like domain"/>
    <property type="match status" value="1"/>
</dbReference>
<name>A0A9W7EZH9_9STRA</name>
<comment type="caution">
    <text evidence="12">The sequence shown here is derived from an EMBL/GenBank/DDBJ whole genome shotgun (WGS) entry which is preliminary data.</text>
</comment>
<feature type="domain" description="O-acyltransferase WSD1 C-terminal" evidence="11">
    <location>
        <begin position="450"/>
        <end position="591"/>
    </location>
</feature>
<keyword evidence="9" id="KW-1133">Transmembrane helix</keyword>
<keyword evidence="3" id="KW-0808">Transferase</keyword>
<comment type="pathway">
    <text evidence="2">Lipid metabolism.</text>
</comment>
<evidence type="ECO:0000313" key="13">
    <source>
        <dbReference type="Proteomes" id="UP001165160"/>
    </source>
</evidence>
<evidence type="ECO:0000256" key="6">
    <source>
        <dbReference type="ARBA" id="ARBA00047604"/>
    </source>
</evidence>
<evidence type="ECO:0008006" key="14">
    <source>
        <dbReference type="Google" id="ProtNLM"/>
    </source>
</evidence>
<dbReference type="Proteomes" id="UP001165160">
    <property type="component" value="Unassembled WGS sequence"/>
</dbReference>
<protein>
    <recommendedName>
        <fullName evidence="14">Diacylglycerol O-acyltransferase</fullName>
    </recommendedName>
</protein>
<evidence type="ECO:0000256" key="2">
    <source>
        <dbReference type="ARBA" id="ARBA00005189"/>
    </source>
</evidence>
<organism evidence="12 13">
    <name type="scientific">Triparma verrucosa</name>
    <dbReference type="NCBI Taxonomy" id="1606542"/>
    <lineage>
        <taxon>Eukaryota</taxon>
        <taxon>Sar</taxon>
        <taxon>Stramenopiles</taxon>
        <taxon>Ochrophyta</taxon>
        <taxon>Bolidophyceae</taxon>
        <taxon>Parmales</taxon>
        <taxon>Triparmaceae</taxon>
        <taxon>Triparma</taxon>
    </lineage>
</organism>
<dbReference type="GO" id="GO:0047196">
    <property type="term" value="F:long-chain-alcohol O-fatty-acyltransferase activity"/>
    <property type="evidence" value="ECO:0007669"/>
    <property type="project" value="UniProtKB-EC"/>
</dbReference>
<keyword evidence="4" id="KW-0012">Acyltransferase</keyword>
<gene>
    <name evidence="12" type="ORF">TrVE_jg7230</name>
</gene>